<organism evidence="1 2">
    <name type="scientific">Curvularia kusanoi</name>
    <name type="common">Cochliobolus kusanoi</name>
    <dbReference type="NCBI Taxonomy" id="90978"/>
    <lineage>
        <taxon>Eukaryota</taxon>
        <taxon>Fungi</taxon>
        <taxon>Dikarya</taxon>
        <taxon>Ascomycota</taxon>
        <taxon>Pezizomycotina</taxon>
        <taxon>Dothideomycetes</taxon>
        <taxon>Pleosporomycetidae</taxon>
        <taxon>Pleosporales</taxon>
        <taxon>Pleosporineae</taxon>
        <taxon>Pleosporaceae</taxon>
        <taxon>Curvularia</taxon>
    </lineage>
</organism>
<reference evidence="1" key="1">
    <citation type="submission" date="2019-04" db="EMBL/GenBank/DDBJ databases">
        <title>Sequencing of skin fungus with MAO and IRED activity.</title>
        <authorList>
            <person name="Marsaioli A.J."/>
            <person name="Bonatto J.M.C."/>
            <person name="Reis Junior O."/>
        </authorList>
    </citation>
    <scope>NUCLEOTIDE SEQUENCE</scope>
    <source>
        <strain evidence="1">30M1</strain>
    </source>
</reference>
<keyword evidence="2" id="KW-1185">Reference proteome</keyword>
<dbReference type="Proteomes" id="UP000801428">
    <property type="component" value="Unassembled WGS sequence"/>
</dbReference>
<protein>
    <submittedName>
        <fullName evidence="1">Uncharacterized protein</fullName>
    </submittedName>
</protein>
<evidence type="ECO:0000313" key="1">
    <source>
        <dbReference type="EMBL" id="KAF2999744.1"/>
    </source>
</evidence>
<dbReference type="AlphaFoldDB" id="A0A9P4TAW2"/>
<name>A0A9P4TAW2_CURKU</name>
<sequence>MAAAATFHNTRPERVVFMPAHGHDDEPDLPARTRKPETIHAMPDAPLVQLQSSCPVRSDGAHSLALLHPSRATLAAFVSSHSQPQFPESAVASFYLLDAGLSFFTARPRSARVSMAQPRRRWAAAACMQPVDAQ</sequence>
<accession>A0A9P4TAW2</accession>
<gene>
    <name evidence="1" type="ORF">E8E13_004687</name>
</gene>
<evidence type="ECO:0000313" key="2">
    <source>
        <dbReference type="Proteomes" id="UP000801428"/>
    </source>
</evidence>
<proteinExistence type="predicted"/>
<dbReference type="EMBL" id="SWKU01000016">
    <property type="protein sequence ID" value="KAF2999744.1"/>
    <property type="molecule type" value="Genomic_DNA"/>
</dbReference>
<comment type="caution">
    <text evidence="1">The sequence shown here is derived from an EMBL/GenBank/DDBJ whole genome shotgun (WGS) entry which is preliminary data.</text>
</comment>